<reference evidence="1 2" key="1">
    <citation type="submission" date="2015-11" db="EMBL/GenBank/DDBJ databases">
        <title>Genomic analysis of 38 Legionella species identifies large and diverse effector repertoires.</title>
        <authorList>
            <person name="Burstein D."/>
            <person name="Amaro F."/>
            <person name="Zusman T."/>
            <person name="Lifshitz Z."/>
            <person name="Cohen O."/>
            <person name="Gilbert J.A."/>
            <person name="Pupko T."/>
            <person name="Shuman H.A."/>
            <person name="Segal G."/>
        </authorList>
    </citation>
    <scope>NUCLEOTIDE SEQUENCE [LARGE SCALE GENOMIC DNA]</scope>
    <source>
        <strain evidence="1 2">ATCC 49506</strain>
    </source>
</reference>
<dbReference type="AlphaFoldDB" id="A0A0W0WVZ9"/>
<dbReference type="RefSeq" id="WP_058504408.1">
    <property type="nucleotide sequence ID" value="NZ_CAAAIF010000014.1"/>
</dbReference>
<proteinExistence type="predicted"/>
<dbReference type="EMBL" id="LNYO01000013">
    <property type="protein sequence ID" value="KTD36406.1"/>
    <property type="molecule type" value="Genomic_DNA"/>
</dbReference>
<dbReference type="STRING" id="45070.Lnau_1390"/>
<protein>
    <submittedName>
        <fullName evidence="1">Uncharacterized protein</fullName>
    </submittedName>
</protein>
<accession>A0A0W0WVZ9</accession>
<keyword evidence="2" id="KW-1185">Reference proteome</keyword>
<evidence type="ECO:0000313" key="2">
    <source>
        <dbReference type="Proteomes" id="UP000054725"/>
    </source>
</evidence>
<name>A0A0W0WVZ9_9GAMM</name>
<dbReference type="Proteomes" id="UP000054725">
    <property type="component" value="Unassembled WGS sequence"/>
</dbReference>
<gene>
    <name evidence="1" type="ORF">Lnau_1390</name>
</gene>
<dbReference type="OrthoDB" id="5651697at2"/>
<dbReference type="PATRIC" id="fig|45070.6.peg.1458"/>
<organism evidence="1 2">
    <name type="scientific">Legionella nautarum</name>
    <dbReference type="NCBI Taxonomy" id="45070"/>
    <lineage>
        <taxon>Bacteria</taxon>
        <taxon>Pseudomonadati</taxon>
        <taxon>Pseudomonadota</taxon>
        <taxon>Gammaproteobacteria</taxon>
        <taxon>Legionellales</taxon>
        <taxon>Legionellaceae</taxon>
        <taxon>Legionella</taxon>
    </lineage>
</organism>
<sequence length="315" mass="37284">MQNPNRLVDIAKEACRYARYHIKESETAPGVEYVRRYQLSERQFKIRKVMERITDEICKKFNIESTEDPRHRAIHMQVLEKLTILHQIGNCEEYSVLAFNYIRKNYPALELNELNLELLGINKRSHIVVSLGDHSHRVICDPSLNLVFELSNEPHKLHFFSASKGCNRYTPYSPLVHNVEVLSTNESVPFLDKEIRDFINNEYFPSIQDSFYFEKEDNEAKQLLEVLEKYLAANWDTDKPKELPPLIRFHLRYINDAKQGQTPWREAEKKVRELAGHFHSKKKEPVDYCELFTLEDREKLIENLEESIHTQKLSH</sequence>
<comment type="caution">
    <text evidence="1">The sequence shown here is derived from an EMBL/GenBank/DDBJ whole genome shotgun (WGS) entry which is preliminary data.</text>
</comment>
<evidence type="ECO:0000313" key="1">
    <source>
        <dbReference type="EMBL" id="KTD36406.1"/>
    </source>
</evidence>